<proteinExistence type="predicted"/>
<comment type="catalytic activity">
    <reaction evidence="5">
        <text>Endonucleolytic cleavage of DNA to give specific double-stranded fragments with terminal 5'-phosphates.</text>
        <dbReference type="EC" id="3.1.21.4"/>
    </reaction>
</comment>
<dbReference type="Proteomes" id="UP000323594">
    <property type="component" value="Chromosome"/>
</dbReference>
<evidence type="ECO:0000313" key="7">
    <source>
        <dbReference type="EMBL" id="QEJ97865.1"/>
    </source>
</evidence>
<dbReference type="EMBL" id="CP042817">
    <property type="protein sequence ID" value="QEJ97865.1"/>
    <property type="molecule type" value="Genomic_DNA"/>
</dbReference>
<evidence type="ECO:0000256" key="5">
    <source>
        <dbReference type="ARBA" id="ARBA00093760"/>
    </source>
</evidence>
<gene>
    <name evidence="7" type="ORF">FUT82_07565</name>
</gene>
<dbReference type="GO" id="GO:0009036">
    <property type="term" value="F:type II site-specific deoxyribonuclease activity"/>
    <property type="evidence" value="ECO:0007669"/>
    <property type="project" value="InterPro"/>
</dbReference>
<evidence type="ECO:0000256" key="2">
    <source>
        <dbReference type="ARBA" id="ARBA00022747"/>
    </source>
</evidence>
<keyword evidence="3 7" id="KW-0255">Endonuclease</keyword>
<organism evidence="7 8">
    <name type="scientific">Treponema phagedenis</name>
    <dbReference type="NCBI Taxonomy" id="162"/>
    <lineage>
        <taxon>Bacteria</taxon>
        <taxon>Pseudomonadati</taxon>
        <taxon>Spirochaetota</taxon>
        <taxon>Spirochaetia</taxon>
        <taxon>Spirochaetales</taxon>
        <taxon>Treponemataceae</taxon>
        <taxon>Treponema</taxon>
    </lineage>
</organism>
<keyword evidence="4" id="KW-0378">Hydrolase</keyword>
<evidence type="ECO:0000256" key="4">
    <source>
        <dbReference type="ARBA" id="ARBA00022801"/>
    </source>
</evidence>
<sequence length="291" mass="33956">MIHAFRIASNIMEEFSMDTIKHKAIEQIIDSSIKTFAEGFRVKHTLQIDDPNGIINAKKNNCFIAELGQEFMFYSAFVRSFDSSFGKVLESIGNAIAKLSYEVRGKLSAYLLPQQSQHMDYMISEYEKNIKPSVDDYNNFTCMMPKDIRSFNKTHVTDHYFYNKEKNEHYLIELKAGGDLDNKKAKSEKLALLQEYFILKNYLNEEGKKDGKIYIFLGTAYNMFGEGNYWKQDRVRQFFANEELLIGKDYWNFVCDDSTGFEIIMNQYKKSAQYIKTALDEIKTLYFGNRG</sequence>
<name>A0AAE6IT91_TREPH</name>
<reference evidence="7 8" key="1">
    <citation type="submission" date="2019-08" db="EMBL/GenBank/DDBJ databases">
        <authorList>
            <person name="Kuhnert P."/>
        </authorList>
    </citation>
    <scope>NUCLEOTIDE SEQUENCE [LARGE SCALE GENOMIC DNA]</scope>
    <source>
        <strain evidence="7 8">B36.5</strain>
    </source>
</reference>
<evidence type="ECO:0000256" key="6">
    <source>
        <dbReference type="ARBA" id="ARBA00093790"/>
    </source>
</evidence>
<dbReference type="EC" id="3.1.21.4" evidence="6"/>
<dbReference type="GO" id="GO:0009307">
    <property type="term" value="P:DNA restriction-modification system"/>
    <property type="evidence" value="ECO:0007669"/>
    <property type="project" value="InterPro"/>
</dbReference>
<dbReference type="AlphaFoldDB" id="A0AAE6IT91"/>
<dbReference type="Pfam" id="PF09520">
    <property type="entry name" value="RE_TdeIII"/>
    <property type="match status" value="1"/>
</dbReference>
<dbReference type="InterPro" id="IPR019045">
    <property type="entry name" value="Restrct_endonuc_II_HinfI"/>
</dbReference>
<evidence type="ECO:0000256" key="1">
    <source>
        <dbReference type="ARBA" id="ARBA00022722"/>
    </source>
</evidence>
<evidence type="ECO:0000313" key="8">
    <source>
        <dbReference type="Proteomes" id="UP000323594"/>
    </source>
</evidence>
<keyword evidence="2" id="KW-0680">Restriction system</keyword>
<dbReference type="GO" id="GO:0003677">
    <property type="term" value="F:DNA binding"/>
    <property type="evidence" value="ECO:0007669"/>
    <property type="project" value="InterPro"/>
</dbReference>
<accession>A0AAE6IT91</accession>
<keyword evidence="1" id="KW-0540">Nuclease</keyword>
<protein>
    <recommendedName>
        <fullName evidence="6">type II site-specific deoxyribonuclease</fullName>
        <ecNumber evidence="6">3.1.21.4</ecNumber>
    </recommendedName>
</protein>
<evidence type="ECO:0000256" key="3">
    <source>
        <dbReference type="ARBA" id="ARBA00022759"/>
    </source>
</evidence>